<dbReference type="AlphaFoldDB" id="A0A8H3R1R0"/>
<name>A0A8H3R1R0_9GLOM</name>
<protein>
    <submittedName>
        <fullName evidence="1">Uncharacterized protein</fullName>
    </submittedName>
</protein>
<proteinExistence type="predicted"/>
<comment type="caution">
    <text evidence="1">The sequence shown here is derived from an EMBL/GenBank/DDBJ whole genome shotgun (WGS) entry which is preliminary data.</text>
</comment>
<reference evidence="1" key="1">
    <citation type="submission" date="2019-10" db="EMBL/GenBank/DDBJ databases">
        <title>Conservation and host-specific expression of non-tandemly repeated heterogenous ribosome RNA gene in arbuscular mycorrhizal fungi.</title>
        <authorList>
            <person name="Maeda T."/>
            <person name="Kobayashi Y."/>
            <person name="Nakagawa T."/>
            <person name="Ezawa T."/>
            <person name="Yamaguchi K."/>
            <person name="Bino T."/>
            <person name="Nishimoto Y."/>
            <person name="Shigenobu S."/>
            <person name="Kawaguchi M."/>
        </authorList>
    </citation>
    <scope>NUCLEOTIDE SEQUENCE</scope>
    <source>
        <strain evidence="1">HR1</strain>
    </source>
</reference>
<accession>A0A8H3R1R0</accession>
<dbReference type="Proteomes" id="UP000615446">
    <property type="component" value="Unassembled WGS sequence"/>
</dbReference>
<evidence type="ECO:0000313" key="1">
    <source>
        <dbReference type="EMBL" id="GET00701.1"/>
    </source>
</evidence>
<organism evidence="1 2">
    <name type="scientific">Rhizophagus clarus</name>
    <dbReference type="NCBI Taxonomy" id="94130"/>
    <lineage>
        <taxon>Eukaryota</taxon>
        <taxon>Fungi</taxon>
        <taxon>Fungi incertae sedis</taxon>
        <taxon>Mucoromycota</taxon>
        <taxon>Glomeromycotina</taxon>
        <taxon>Glomeromycetes</taxon>
        <taxon>Glomerales</taxon>
        <taxon>Glomeraceae</taxon>
        <taxon>Rhizophagus</taxon>
    </lineage>
</organism>
<gene>
    <name evidence="1" type="ORF">RCL2_002714400</name>
</gene>
<evidence type="ECO:0000313" key="2">
    <source>
        <dbReference type="Proteomes" id="UP000615446"/>
    </source>
</evidence>
<sequence>MLYYGRYSLPPSISMTSPLGGYYRENSQPSPYYYEKQFIEYAFSRDAQYEVKRQKFEVYRSFNLVSSILKVDDKINTRLEMEEM</sequence>
<dbReference type="EMBL" id="BLAL01000288">
    <property type="protein sequence ID" value="GET00701.1"/>
    <property type="molecule type" value="Genomic_DNA"/>
</dbReference>